<evidence type="ECO:0000256" key="1">
    <source>
        <dbReference type="SAM" id="Coils"/>
    </source>
</evidence>
<keyword evidence="3" id="KW-1185">Reference proteome</keyword>
<keyword evidence="1" id="KW-0175">Coiled coil</keyword>
<accession>A0A9N9PC90</accession>
<gene>
    <name evidence="2" type="ORF">DERYTH_LOCUS24866</name>
</gene>
<feature type="non-terminal residue" evidence="2">
    <location>
        <position position="122"/>
    </location>
</feature>
<evidence type="ECO:0000313" key="3">
    <source>
        <dbReference type="Proteomes" id="UP000789405"/>
    </source>
</evidence>
<name>A0A9N9PC90_9GLOM</name>
<comment type="caution">
    <text evidence="2">The sequence shown here is derived from an EMBL/GenBank/DDBJ whole genome shotgun (WGS) entry which is preliminary data.</text>
</comment>
<proteinExistence type="predicted"/>
<sequence length="122" mass="13798">EGQSLQEILNFIKTYDNAINGTQDLLIEVLQQRKASLTTENERLRKLNGGSVDQLCHEIVTSIAQINELKGNIVALGNQIETKNSEITSLKDQIYRMTQENCNFRETLGKLKSQATDLFKDL</sequence>
<reference evidence="2" key="1">
    <citation type="submission" date="2021-06" db="EMBL/GenBank/DDBJ databases">
        <authorList>
            <person name="Kallberg Y."/>
            <person name="Tangrot J."/>
            <person name="Rosling A."/>
        </authorList>
    </citation>
    <scope>NUCLEOTIDE SEQUENCE</scope>
    <source>
        <strain evidence="2">MA453B</strain>
    </source>
</reference>
<dbReference type="AlphaFoldDB" id="A0A9N9PC90"/>
<dbReference type="Proteomes" id="UP000789405">
    <property type="component" value="Unassembled WGS sequence"/>
</dbReference>
<protein>
    <submittedName>
        <fullName evidence="2">21038_t:CDS:1</fullName>
    </submittedName>
</protein>
<evidence type="ECO:0000313" key="2">
    <source>
        <dbReference type="EMBL" id="CAG8808351.1"/>
    </source>
</evidence>
<organism evidence="2 3">
    <name type="scientific">Dentiscutata erythropus</name>
    <dbReference type="NCBI Taxonomy" id="1348616"/>
    <lineage>
        <taxon>Eukaryota</taxon>
        <taxon>Fungi</taxon>
        <taxon>Fungi incertae sedis</taxon>
        <taxon>Mucoromycota</taxon>
        <taxon>Glomeromycotina</taxon>
        <taxon>Glomeromycetes</taxon>
        <taxon>Diversisporales</taxon>
        <taxon>Gigasporaceae</taxon>
        <taxon>Dentiscutata</taxon>
    </lineage>
</organism>
<feature type="coiled-coil region" evidence="1">
    <location>
        <begin position="27"/>
        <end position="93"/>
    </location>
</feature>
<dbReference type="EMBL" id="CAJVPY010043661">
    <property type="protein sequence ID" value="CAG8808351.1"/>
    <property type="molecule type" value="Genomic_DNA"/>
</dbReference>